<protein>
    <submittedName>
        <fullName evidence="1">Uncharacterized protein</fullName>
    </submittedName>
</protein>
<evidence type="ECO:0000313" key="1">
    <source>
        <dbReference type="EMBL" id="JAH56721.1"/>
    </source>
</evidence>
<name>A0A0E9TT32_ANGAN</name>
<reference evidence="1" key="1">
    <citation type="submission" date="2014-11" db="EMBL/GenBank/DDBJ databases">
        <authorList>
            <person name="Amaro Gonzalez C."/>
        </authorList>
    </citation>
    <scope>NUCLEOTIDE SEQUENCE</scope>
</reference>
<organism evidence="1">
    <name type="scientific">Anguilla anguilla</name>
    <name type="common">European freshwater eel</name>
    <name type="synonym">Muraena anguilla</name>
    <dbReference type="NCBI Taxonomy" id="7936"/>
    <lineage>
        <taxon>Eukaryota</taxon>
        <taxon>Metazoa</taxon>
        <taxon>Chordata</taxon>
        <taxon>Craniata</taxon>
        <taxon>Vertebrata</taxon>
        <taxon>Euteleostomi</taxon>
        <taxon>Actinopterygii</taxon>
        <taxon>Neopterygii</taxon>
        <taxon>Teleostei</taxon>
        <taxon>Anguilliformes</taxon>
        <taxon>Anguillidae</taxon>
        <taxon>Anguilla</taxon>
    </lineage>
</organism>
<dbReference type="EMBL" id="GBXM01051856">
    <property type="protein sequence ID" value="JAH56721.1"/>
    <property type="molecule type" value="Transcribed_RNA"/>
</dbReference>
<accession>A0A0E9TT32</accession>
<reference evidence="1" key="2">
    <citation type="journal article" date="2015" name="Fish Shellfish Immunol.">
        <title>Early steps in the European eel (Anguilla anguilla)-Vibrio vulnificus interaction in the gills: Role of the RtxA13 toxin.</title>
        <authorList>
            <person name="Callol A."/>
            <person name="Pajuelo D."/>
            <person name="Ebbesson L."/>
            <person name="Teles M."/>
            <person name="MacKenzie S."/>
            <person name="Amaro C."/>
        </authorList>
    </citation>
    <scope>NUCLEOTIDE SEQUENCE</scope>
</reference>
<sequence>MTTRTLDIMTSQRKMCPCGMFGTMQR</sequence>
<dbReference type="AlphaFoldDB" id="A0A0E9TT32"/>
<proteinExistence type="predicted"/>